<feature type="transmembrane region" description="Helical" evidence="7">
    <location>
        <begin position="96"/>
        <end position="117"/>
    </location>
</feature>
<dbReference type="CDD" id="cd06261">
    <property type="entry name" value="TM_PBP2"/>
    <property type="match status" value="1"/>
</dbReference>
<accession>A0ABU8H8Q0</accession>
<reference evidence="9 10" key="1">
    <citation type="journal article" date="2018" name="J. Microbiol.">
        <title>Bacillus spongiae sp. nov., isolated from sponge of Jeju Island.</title>
        <authorList>
            <person name="Lee G.E."/>
            <person name="Im W.T."/>
            <person name="Park J.S."/>
        </authorList>
    </citation>
    <scope>NUCLEOTIDE SEQUENCE [LARGE SCALE GENOMIC DNA]</scope>
    <source>
        <strain evidence="9 10">135PIL107-10</strain>
    </source>
</reference>
<dbReference type="PROSITE" id="PS50928">
    <property type="entry name" value="ABC_TM1"/>
    <property type="match status" value="1"/>
</dbReference>
<evidence type="ECO:0000256" key="2">
    <source>
        <dbReference type="ARBA" id="ARBA00022448"/>
    </source>
</evidence>
<dbReference type="Proteomes" id="UP001312865">
    <property type="component" value="Unassembled WGS sequence"/>
</dbReference>
<dbReference type="RefSeq" id="WP_336584994.1">
    <property type="nucleotide sequence ID" value="NZ_JBBAXC010000001.1"/>
</dbReference>
<dbReference type="EMBL" id="JBBAXC010000001">
    <property type="protein sequence ID" value="MEI5905578.1"/>
    <property type="molecule type" value="Genomic_DNA"/>
</dbReference>
<dbReference type="Pfam" id="PF00528">
    <property type="entry name" value="BPD_transp_1"/>
    <property type="match status" value="1"/>
</dbReference>
<keyword evidence="5 7" id="KW-1133">Transmembrane helix</keyword>
<evidence type="ECO:0000256" key="1">
    <source>
        <dbReference type="ARBA" id="ARBA00004651"/>
    </source>
</evidence>
<keyword evidence="10" id="KW-1185">Reference proteome</keyword>
<organism evidence="9 10">
    <name type="scientific">Bacillus spongiae</name>
    <dbReference type="NCBI Taxonomy" id="2683610"/>
    <lineage>
        <taxon>Bacteria</taxon>
        <taxon>Bacillati</taxon>
        <taxon>Bacillota</taxon>
        <taxon>Bacilli</taxon>
        <taxon>Bacillales</taxon>
        <taxon>Bacillaceae</taxon>
        <taxon>Bacillus</taxon>
    </lineage>
</organism>
<dbReference type="InterPro" id="IPR051393">
    <property type="entry name" value="ABC_transporter_permease"/>
</dbReference>
<keyword evidence="2 7" id="KW-0813">Transport</keyword>
<dbReference type="InterPro" id="IPR000515">
    <property type="entry name" value="MetI-like"/>
</dbReference>
<dbReference type="PANTHER" id="PTHR30193">
    <property type="entry name" value="ABC TRANSPORTER PERMEASE PROTEIN"/>
    <property type="match status" value="1"/>
</dbReference>
<feature type="transmembrane region" description="Helical" evidence="7">
    <location>
        <begin position="218"/>
        <end position="242"/>
    </location>
</feature>
<evidence type="ECO:0000256" key="3">
    <source>
        <dbReference type="ARBA" id="ARBA00022475"/>
    </source>
</evidence>
<dbReference type="SUPFAM" id="SSF161098">
    <property type="entry name" value="MetI-like"/>
    <property type="match status" value="1"/>
</dbReference>
<feature type="transmembrane region" description="Helical" evidence="7">
    <location>
        <begin position="129"/>
        <end position="152"/>
    </location>
</feature>
<comment type="caution">
    <text evidence="9">The sequence shown here is derived from an EMBL/GenBank/DDBJ whole genome shotgun (WGS) entry which is preliminary data.</text>
</comment>
<dbReference type="Gene3D" id="1.10.3720.10">
    <property type="entry name" value="MetI-like"/>
    <property type="match status" value="1"/>
</dbReference>
<dbReference type="InterPro" id="IPR035906">
    <property type="entry name" value="MetI-like_sf"/>
</dbReference>
<evidence type="ECO:0000256" key="5">
    <source>
        <dbReference type="ARBA" id="ARBA00022989"/>
    </source>
</evidence>
<dbReference type="PANTHER" id="PTHR30193:SF37">
    <property type="entry name" value="INNER MEMBRANE ABC TRANSPORTER PERMEASE PROTEIN YCJO"/>
    <property type="match status" value="1"/>
</dbReference>
<evidence type="ECO:0000256" key="6">
    <source>
        <dbReference type="ARBA" id="ARBA00023136"/>
    </source>
</evidence>
<evidence type="ECO:0000256" key="4">
    <source>
        <dbReference type="ARBA" id="ARBA00022692"/>
    </source>
</evidence>
<keyword evidence="6 7" id="KW-0472">Membrane</keyword>
<gene>
    <name evidence="9" type="ORF">WAK64_00675</name>
</gene>
<feature type="transmembrane region" description="Helical" evidence="7">
    <location>
        <begin position="172"/>
        <end position="193"/>
    </location>
</feature>
<proteinExistence type="inferred from homology"/>
<protein>
    <submittedName>
        <fullName evidence="9">Sugar ABC transporter permease</fullName>
    </submittedName>
</protein>
<keyword evidence="4 7" id="KW-0812">Transmembrane</keyword>
<name>A0ABU8H8Q0_9BACI</name>
<sequence>MSLSKEKNMKNKKRKRIRKGSLNDQTKIGYLFILPMLIYFAVFLLLPIVLSFVLSFTEWNMRSTPIFVGLDNYKNLLFDSVKYPNFWPSLWVTLKYIVFSLPIGILLALILASALNANVKGEGFFKTAYYIPNVTSFVAVAALWVFLLDPLIGLVNQLLGISHSWLGSVTTALPALAVMGIWTGLGYNILILISSMKGIPDSVYEAAKMDGANPIQRFFYITLPMIQPTIFFLIITGLIASFQVFDPMFLMTKGGPDGSTLSYMLSLYNHAFRYFEMGTASAMSYILLVIILIVTWINFKFVPEKMDE</sequence>
<evidence type="ECO:0000259" key="8">
    <source>
        <dbReference type="PROSITE" id="PS50928"/>
    </source>
</evidence>
<comment type="similarity">
    <text evidence="7">Belongs to the binding-protein-dependent transport system permease family.</text>
</comment>
<feature type="transmembrane region" description="Helical" evidence="7">
    <location>
        <begin position="282"/>
        <end position="299"/>
    </location>
</feature>
<feature type="domain" description="ABC transmembrane type-1" evidence="8">
    <location>
        <begin position="86"/>
        <end position="298"/>
    </location>
</feature>
<keyword evidence="3" id="KW-1003">Cell membrane</keyword>
<feature type="transmembrane region" description="Helical" evidence="7">
    <location>
        <begin position="28"/>
        <end position="54"/>
    </location>
</feature>
<comment type="subcellular location">
    <subcellularLocation>
        <location evidence="1 7">Cell membrane</location>
        <topology evidence="1 7">Multi-pass membrane protein</topology>
    </subcellularLocation>
</comment>
<evidence type="ECO:0000313" key="10">
    <source>
        <dbReference type="Proteomes" id="UP001312865"/>
    </source>
</evidence>
<evidence type="ECO:0000313" key="9">
    <source>
        <dbReference type="EMBL" id="MEI5905578.1"/>
    </source>
</evidence>
<evidence type="ECO:0000256" key="7">
    <source>
        <dbReference type="RuleBase" id="RU363032"/>
    </source>
</evidence>